<comment type="caution">
    <text evidence="1">The sequence shown here is derived from an EMBL/GenBank/DDBJ whole genome shotgun (WGS) entry which is preliminary data.</text>
</comment>
<dbReference type="AlphaFoldDB" id="A0AAE3JHG5"/>
<dbReference type="RefSeq" id="WP_230753260.1">
    <property type="nucleotide sequence ID" value="NZ_JAINWA010000001.1"/>
</dbReference>
<protein>
    <submittedName>
        <fullName evidence="1">Uncharacterized protein</fullName>
    </submittedName>
</protein>
<reference evidence="1" key="1">
    <citation type="submission" date="2021-08" db="EMBL/GenBank/DDBJ databases">
        <title>Comparative analyses of Brucepasteria parasyntrophica and Teretinema zuelzerae.</title>
        <authorList>
            <person name="Song Y."/>
            <person name="Brune A."/>
        </authorList>
    </citation>
    <scope>NUCLEOTIDE SEQUENCE</scope>
    <source>
        <strain evidence="1">DSM 1903</strain>
    </source>
</reference>
<name>A0AAE3JHG5_9SPIR</name>
<organism evidence="1 2">
    <name type="scientific">Teretinema zuelzerae</name>
    <dbReference type="NCBI Taxonomy" id="156"/>
    <lineage>
        <taxon>Bacteria</taxon>
        <taxon>Pseudomonadati</taxon>
        <taxon>Spirochaetota</taxon>
        <taxon>Spirochaetia</taxon>
        <taxon>Spirochaetales</taxon>
        <taxon>Treponemataceae</taxon>
        <taxon>Teretinema</taxon>
    </lineage>
</organism>
<evidence type="ECO:0000313" key="2">
    <source>
        <dbReference type="Proteomes" id="UP001198163"/>
    </source>
</evidence>
<dbReference type="EMBL" id="JAINWA010000001">
    <property type="protein sequence ID" value="MCD1653802.1"/>
    <property type="molecule type" value="Genomic_DNA"/>
</dbReference>
<evidence type="ECO:0000313" key="1">
    <source>
        <dbReference type="EMBL" id="MCD1653802.1"/>
    </source>
</evidence>
<sequence length="150" mass="16860">MPLASLSGGFHSRLDAKVRGRGLSQMIPHRIYRDLLSPPDALFVLFCHMQTLYSYRGIDTRPLKAATDRYAAWLAEERTSLRRKRIPILSSDPFPITRILAERLRDRLSASLAASGAPSFLGNARLESLGREILEGGRYFDYPSLKIVKG</sequence>
<accession>A0AAE3JHG5</accession>
<proteinExistence type="predicted"/>
<dbReference type="Proteomes" id="UP001198163">
    <property type="component" value="Unassembled WGS sequence"/>
</dbReference>
<keyword evidence="2" id="KW-1185">Reference proteome</keyword>
<gene>
    <name evidence="1" type="ORF">K7J14_03695</name>
</gene>